<organism evidence="1 2">
    <name type="scientific">Halorubrum tailed virus 25</name>
    <dbReference type="NCBI Taxonomy" id="2878006"/>
    <lineage>
        <taxon>Viruses</taxon>
        <taxon>Duplodnaviria</taxon>
        <taxon>Heunggongvirae</taxon>
        <taxon>Uroviricota</taxon>
        <taxon>Caudoviricetes</taxon>
        <taxon>Thumleimavirales</taxon>
        <taxon>Hafunaviridae</taxon>
        <taxon>Laminvirus</taxon>
        <taxon>Laminvirus thailandense</taxon>
        <taxon>Laminvirus HRTV25</taxon>
    </lineage>
</organism>
<sequence length="70" mass="7932">MAKVSRSNPEAGVTSPDSIEVYRVSSDDEGYMAEHQRPVLVLMWHGNGYKRDECWIQVDEDAACDLASWE</sequence>
<gene>
    <name evidence="1" type="ORF">HRTV-25_gp9</name>
</gene>
<dbReference type="EMBL" id="MZ334521">
    <property type="protein sequence ID" value="UBF22590.1"/>
    <property type="molecule type" value="Genomic_DNA"/>
</dbReference>
<protein>
    <submittedName>
        <fullName evidence="1">Uncharacterized protein</fullName>
    </submittedName>
</protein>
<evidence type="ECO:0000313" key="2">
    <source>
        <dbReference type="Proteomes" id="UP000827232"/>
    </source>
</evidence>
<name>A0AAE8XXN5_9CAUD</name>
<accession>A0AAE8XXN5</accession>
<reference evidence="1" key="1">
    <citation type="submission" date="2021-05" db="EMBL/GenBank/DDBJ databases">
        <title>Diversity, taxonomy and evolution of archaeal viruses of the class Caudoviricetes.</title>
        <authorList>
            <person name="Liu Y."/>
            <person name="Demina T.A."/>
            <person name="Roux S."/>
            <person name="Aiewsakun P."/>
            <person name="Kazlauskas D."/>
            <person name="Simmonds P."/>
            <person name="Prangishvili D."/>
            <person name="Oksanen H.M."/>
            <person name="Krupovic M."/>
        </authorList>
    </citation>
    <scope>NUCLEOTIDE SEQUENCE</scope>
    <source>
        <strain evidence="1">HRTV-25/14</strain>
    </source>
</reference>
<proteinExistence type="predicted"/>
<keyword evidence="2" id="KW-1185">Reference proteome</keyword>
<dbReference type="Proteomes" id="UP000827232">
    <property type="component" value="Segment"/>
</dbReference>
<evidence type="ECO:0000313" key="1">
    <source>
        <dbReference type="EMBL" id="UBF22590.1"/>
    </source>
</evidence>